<protein>
    <recommendedName>
        <fullName evidence="2">TolB protein, periplasmic protein involved in the tonb-independent uptake of group A colicins</fullName>
    </recommendedName>
</protein>
<dbReference type="PANTHER" id="PTHR36842">
    <property type="entry name" value="PROTEIN TOLB HOMOLOG"/>
    <property type="match status" value="1"/>
</dbReference>
<dbReference type="InterPro" id="IPR011042">
    <property type="entry name" value="6-blade_b-propeller_TolB-like"/>
</dbReference>
<evidence type="ECO:0008006" key="2">
    <source>
        <dbReference type="Google" id="ProtNLM"/>
    </source>
</evidence>
<proteinExistence type="predicted"/>
<accession>A0A3B0WPZ2</accession>
<dbReference type="PANTHER" id="PTHR36842:SF1">
    <property type="entry name" value="PROTEIN TOLB"/>
    <property type="match status" value="1"/>
</dbReference>
<reference evidence="1" key="1">
    <citation type="submission" date="2018-06" db="EMBL/GenBank/DDBJ databases">
        <authorList>
            <person name="Zhirakovskaya E."/>
        </authorList>
    </citation>
    <scope>NUCLEOTIDE SEQUENCE</scope>
</reference>
<organism evidence="1">
    <name type="scientific">hydrothermal vent metagenome</name>
    <dbReference type="NCBI Taxonomy" id="652676"/>
    <lineage>
        <taxon>unclassified sequences</taxon>
        <taxon>metagenomes</taxon>
        <taxon>ecological metagenomes</taxon>
    </lineage>
</organism>
<name>A0A3B0WPZ2_9ZZZZ</name>
<gene>
    <name evidence="1" type="ORF">MNBD_GAMMA06-547</name>
</gene>
<dbReference type="AlphaFoldDB" id="A0A3B0WPZ2"/>
<dbReference type="SUPFAM" id="SSF82171">
    <property type="entry name" value="DPP6 N-terminal domain-like"/>
    <property type="match status" value="1"/>
</dbReference>
<dbReference type="EMBL" id="UOFD01000079">
    <property type="protein sequence ID" value="VAW54690.1"/>
    <property type="molecule type" value="Genomic_DNA"/>
</dbReference>
<sequence length="943" mass="106843">MLKKLLQLAVLIFFSAVTTLHAAIDPTLDWYTIESEHLFVHYADGYKARAERALLIAEKAHARHTNDFNWQPLEKTHIVLSDETDFPNGFATPIFFNRTVLFLAPPTSVNTLEDFDDWFTTLITHEYTHIIHLDKSAGAPEYLRGIFGRFFLLFPNAYQPAWITEGLATHKETDLMRGIGRGQSTMFETMMREEVIKGLQPVDHVNLPVATWPAGTTRYLYGSQFMAFIAETRNEEALHNWVQGYSDNLLPFFINTNANQTLGANLTPLWKDYSNWLKEKYDSQIAQITNAGLKQGVQISADAYSTDQVQVLDKDVYFVRNNGYQQASLIKINAAGEYKVLAELNGSANLDVHKKRGILLTQDEFCNRYHVYRDIYRYDEEKKELIRLTKCGRYIFASWHPDGQKIFAANHQSGVMTLHQLNAEGGLQEVLWRGDNDEVLGQIDVSPDGDTLVATMWRHKLGWNIETFDLNTRQWQAITRGTEIESAPQYTPDGNILFGHEKNHAYNLYLYNTQNKSTVQISNVLGSAFQASQGEKDGPIYYAGYTAEGHSIFKLEDPTPITSSIKRANVSSDTTLLSYDYEDGDHAQRDYSPWPSMRPRWWFPFFGFTEQRSPVGISTVGSDALGFHNYSLAGSWDFKLDVFEGSASYAYADRLFLSLARNSSVFLDTNNELAFSTVHNIAGATYAFPFRKILSQHEILAGVFLDQEVAHKAGTVMASIPDFEDHILGLAWLYNSTKNHPLSISRNDGMTLRVVAEDSDTLDADYTGQVYTLDWKQFIRTGKESVLALRFLQGWGTDNPRPFELGGEDVGFSALGVLFGGQSASVFNQRKYPLRGYREGQPQLRGRRSQLLTAEWRFPFQRNERGIMTPPIGLMQWSGSVFVESGAAYQNSPDTYYSSAGFEIVADSNLFYFVPLRFRVGYAHGFDSEIGDDRLYMSLGSAF</sequence>
<dbReference type="Gene3D" id="2.120.10.30">
    <property type="entry name" value="TolB, C-terminal domain"/>
    <property type="match status" value="1"/>
</dbReference>
<evidence type="ECO:0000313" key="1">
    <source>
        <dbReference type="EMBL" id="VAW54690.1"/>
    </source>
</evidence>